<gene>
    <name evidence="1" type="ORF">E6C70_08140</name>
</gene>
<comment type="caution">
    <text evidence="1">The sequence shown here is derived from an EMBL/GenBank/DDBJ whole genome shotgun (WGS) entry which is preliminary data.</text>
</comment>
<dbReference type="AlphaFoldDB" id="A0A4S4FUV7"/>
<accession>A0A4S4FUV7</accession>
<proteinExistence type="predicted"/>
<sequence length="77" mass="8246">MSSHTIQTLSAPLPYACPECGSGSTVQVIYGLPDVDLFDAADAGFVIFGGHIFEAEGPTRECRGCHAEWREVDGYPV</sequence>
<dbReference type="OrthoDB" id="4979632at2"/>
<reference evidence="1 2" key="1">
    <citation type="submission" date="2019-04" db="EMBL/GenBank/DDBJ databases">
        <authorList>
            <person name="Jiang L."/>
        </authorList>
    </citation>
    <scope>NUCLEOTIDE SEQUENCE [LARGE SCALE GENOMIC DNA]</scope>
    <source>
        <strain evidence="1 2">YIM 131861</strain>
    </source>
</reference>
<dbReference type="RefSeq" id="WP_136424052.1">
    <property type="nucleotide sequence ID" value="NZ_SSSN01000005.1"/>
</dbReference>
<dbReference type="Proteomes" id="UP000307380">
    <property type="component" value="Unassembled WGS sequence"/>
</dbReference>
<evidence type="ECO:0000313" key="1">
    <source>
        <dbReference type="EMBL" id="THG34254.1"/>
    </source>
</evidence>
<keyword evidence="2" id="KW-1185">Reference proteome</keyword>
<protein>
    <submittedName>
        <fullName evidence="1">Uncharacterized protein</fullName>
    </submittedName>
</protein>
<dbReference type="EMBL" id="SSSN01000005">
    <property type="protein sequence ID" value="THG34254.1"/>
    <property type="molecule type" value="Genomic_DNA"/>
</dbReference>
<evidence type="ECO:0000313" key="2">
    <source>
        <dbReference type="Proteomes" id="UP000307380"/>
    </source>
</evidence>
<organism evidence="1 2">
    <name type="scientific">Orlajensenia flava</name>
    <dbReference type="NCBI Taxonomy" id="2565934"/>
    <lineage>
        <taxon>Bacteria</taxon>
        <taxon>Bacillati</taxon>
        <taxon>Actinomycetota</taxon>
        <taxon>Actinomycetes</taxon>
        <taxon>Micrococcales</taxon>
        <taxon>Microbacteriaceae</taxon>
        <taxon>Orlajensenia</taxon>
    </lineage>
</organism>
<name>A0A4S4FUV7_9MICO</name>